<evidence type="ECO:0000256" key="10">
    <source>
        <dbReference type="SAM" id="MobiDB-lite"/>
    </source>
</evidence>
<comment type="subcellular location">
    <subcellularLocation>
        <location evidence="1">Membrane</location>
        <topology evidence="1">Multi-pass membrane protein</topology>
    </subcellularLocation>
</comment>
<dbReference type="RefSeq" id="WP_203933788.1">
    <property type="nucleotide sequence ID" value="NZ_BOPH01000128.1"/>
</dbReference>
<dbReference type="PANTHER" id="PTHR37468">
    <property type="entry name" value="SULFATE TRANSPORTER CYSZ"/>
    <property type="match status" value="1"/>
</dbReference>
<keyword evidence="6 11" id="KW-0812">Transmembrane</keyword>
<feature type="compositionally biased region" description="Pro residues" evidence="10">
    <location>
        <begin position="1"/>
        <end position="47"/>
    </location>
</feature>
<feature type="compositionally biased region" description="Basic and acidic residues" evidence="10">
    <location>
        <begin position="406"/>
        <end position="416"/>
    </location>
</feature>
<evidence type="ECO:0000256" key="6">
    <source>
        <dbReference type="ARBA" id="ARBA00022692"/>
    </source>
</evidence>
<evidence type="ECO:0000313" key="12">
    <source>
        <dbReference type="EMBL" id="GIJ73971.1"/>
    </source>
</evidence>
<evidence type="ECO:0000256" key="5">
    <source>
        <dbReference type="ARBA" id="ARBA00022605"/>
    </source>
</evidence>
<dbReference type="InterPro" id="IPR059112">
    <property type="entry name" value="CysZ/EI24"/>
</dbReference>
<dbReference type="AlphaFoldDB" id="A0A8J4A6Y3"/>
<feature type="transmembrane region" description="Helical" evidence="11">
    <location>
        <begin position="263"/>
        <end position="281"/>
    </location>
</feature>
<feature type="compositionally biased region" description="Low complexity" evidence="10">
    <location>
        <begin position="384"/>
        <end position="396"/>
    </location>
</feature>
<dbReference type="PANTHER" id="PTHR37468:SF1">
    <property type="entry name" value="SULFATE TRANSPORTER CYSZ"/>
    <property type="match status" value="1"/>
</dbReference>
<feature type="transmembrane region" description="Helical" evidence="11">
    <location>
        <begin position="331"/>
        <end position="348"/>
    </location>
</feature>
<protein>
    <recommendedName>
        <fullName evidence="14">EI24 domain-containing protein</fullName>
    </recommendedName>
</protein>
<keyword evidence="9 11" id="KW-0472">Membrane</keyword>
<evidence type="ECO:0008006" key="14">
    <source>
        <dbReference type="Google" id="ProtNLM"/>
    </source>
</evidence>
<keyword evidence="7 11" id="KW-1133">Transmembrane helix</keyword>
<comment type="caution">
    <text evidence="12">The sequence shown here is derived from an EMBL/GenBank/DDBJ whole genome shotgun (WGS) entry which is preliminary data.</text>
</comment>
<evidence type="ECO:0000256" key="9">
    <source>
        <dbReference type="ARBA" id="ARBA00023136"/>
    </source>
</evidence>
<keyword evidence="3" id="KW-1003">Cell membrane</keyword>
<dbReference type="GO" id="GO:0005886">
    <property type="term" value="C:plasma membrane"/>
    <property type="evidence" value="ECO:0007669"/>
    <property type="project" value="TreeGrafter"/>
</dbReference>
<gene>
    <name evidence="12" type="ORF">Voc01_088880</name>
</gene>
<feature type="transmembrane region" description="Helical" evidence="11">
    <location>
        <begin position="209"/>
        <end position="231"/>
    </location>
</feature>
<dbReference type="EMBL" id="BOPH01000128">
    <property type="protein sequence ID" value="GIJ73971.1"/>
    <property type="molecule type" value="Genomic_DNA"/>
</dbReference>
<keyword evidence="2" id="KW-0813">Transport</keyword>
<evidence type="ECO:0000256" key="7">
    <source>
        <dbReference type="ARBA" id="ARBA00022989"/>
    </source>
</evidence>
<reference evidence="12" key="1">
    <citation type="submission" date="2021-01" db="EMBL/GenBank/DDBJ databases">
        <title>Whole genome shotgun sequence of Virgisporangium ochraceum NBRC 16418.</title>
        <authorList>
            <person name="Komaki H."/>
            <person name="Tamura T."/>
        </authorList>
    </citation>
    <scope>NUCLEOTIDE SEQUENCE</scope>
    <source>
        <strain evidence="12">NBRC 16418</strain>
    </source>
</reference>
<evidence type="ECO:0000256" key="8">
    <source>
        <dbReference type="ARBA" id="ARBA00023032"/>
    </source>
</evidence>
<proteinExistence type="predicted"/>
<evidence type="ECO:0000313" key="13">
    <source>
        <dbReference type="Proteomes" id="UP000635606"/>
    </source>
</evidence>
<dbReference type="GO" id="GO:0009675">
    <property type="term" value="F:high-affinity sulfate:proton symporter activity"/>
    <property type="evidence" value="ECO:0007669"/>
    <property type="project" value="TreeGrafter"/>
</dbReference>
<keyword evidence="13" id="KW-1185">Reference proteome</keyword>
<dbReference type="GO" id="GO:0000103">
    <property type="term" value="P:sulfate assimilation"/>
    <property type="evidence" value="ECO:0007669"/>
    <property type="project" value="TreeGrafter"/>
</dbReference>
<feature type="transmembrane region" description="Helical" evidence="11">
    <location>
        <begin position="148"/>
        <end position="166"/>
    </location>
</feature>
<feature type="transmembrane region" description="Helical" evidence="11">
    <location>
        <begin position="287"/>
        <end position="311"/>
    </location>
</feature>
<name>A0A8J4A6Y3_9ACTN</name>
<keyword evidence="8" id="KW-0764">Sulfate transport</keyword>
<dbReference type="InterPro" id="IPR050480">
    <property type="entry name" value="CysZ-like"/>
</dbReference>
<accession>A0A8J4A6Y3</accession>
<dbReference type="Proteomes" id="UP000635606">
    <property type="component" value="Unassembled WGS sequence"/>
</dbReference>
<keyword evidence="5" id="KW-0028">Amino-acid biosynthesis</keyword>
<keyword evidence="4" id="KW-0997">Cell inner membrane</keyword>
<evidence type="ECO:0000256" key="3">
    <source>
        <dbReference type="ARBA" id="ARBA00022475"/>
    </source>
</evidence>
<dbReference type="Pfam" id="PF07264">
    <property type="entry name" value="EI24"/>
    <property type="match status" value="1"/>
</dbReference>
<sequence length="416" mass="44149">MTPTGPTPDPDPSAPPPAAPYAAPYLPPSPTTPAWPAAEPPGAPPGPRQDVDQTRSFVRGVSARVRSADQSELVRRGREAGMRQVRQVRSSVGAVDTGRLAAGAGQVGRTAAAHGVRAARRTVSAVAEFGTGIGTFWRGLWTFVTRPLLWLYALLPAAILYALTLASEAAVNVATHRFAEWVAGFADGWWSVLRWIVEWTVHWGVTALAYTVMGFLVIPLTLFVGAPFYVLTVRSLERRLEPVGPPPGSGWASTSVFVMSQTVLLTLVVVFGGLVVTPVLLVPGVNLLAATVVAVVLNGFVVGLIAVGLPLHHRGVTGRRDHLRYAWRNRWAVVGFGGMSVLVLGIPFAPLRWLSVPAVFVGAVLLHRRFPAVPSLPQARTAPAPAPQAWAATAPPAWTPPAPTAPDRDPHGRAIG</sequence>
<evidence type="ECO:0000256" key="2">
    <source>
        <dbReference type="ARBA" id="ARBA00022448"/>
    </source>
</evidence>
<evidence type="ECO:0000256" key="1">
    <source>
        <dbReference type="ARBA" id="ARBA00004141"/>
    </source>
</evidence>
<feature type="region of interest" description="Disordered" evidence="10">
    <location>
        <begin position="1"/>
        <end position="52"/>
    </location>
</feature>
<evidence type="ECO:0000256" key="11">
    <source>
        <dbReference type="SAM" id="Phobius"/>
    </source>
</evidence>
<feature type="region of interest" description="Disordered" evidence="10">
    <location>
        <begin position="384"/>
        <end position="416"/>
    </location>
</feature>
<evidence type="ECO:0000256" key="4">
    <source>
        <dbReference type="ARBA" id="ARBA00022519"/>
    </source>
</evidence>
<dbReference type="GO" id="GO:0019344">
    <property type="term" value="P:cysteine biosynthetic process"/>
    <property type="evidence" value="ECO:0007669"/>
    <property type="project" value="TreeGrafter"/>
</dbReference>
<organism evidence="12 13">
    <name type="scientific">Virgisporangium ochraceum</name>
    <dbReference type="NCBI Taxonomy" id="65505"/>
    <lineage>
        <taxon>Bacteria</taxon>
        <taxon>Bacillati</taxon>
        <taxon>Actinomycetota</taxon>
        <taxon>Actinomycetes</taxon>
        <taxon>Micromonosporales</taxon>
        <taxon>Micromonosporaceae</taxon>
        <taxon>Virgisporangium</taxon>
    </lineage>
</organism>